<evidence type="ECO:0000256" key="2">
    <source>
        <dbReference type="ARBA" id="ARBA00009765"/>
    </source>
</evidence>
<accession>A0A2Z4FKU5</accession>
<keyword evidence="6 12" id="KW-0460">Magnesium</keyword>
<dbReference type="GO" id="GO:0050897">
    <property type="term" value="F:cobalt ion binding"/>
    <property type="evidence" value="ECO:0007669"/>
    <property type="project" value="TreeGrafter"/>
</dbReference>
<dbReference type="GO" id="GO:0000287">
    <property type="term" value="F:magnesium ion binding"/>
    <property type="evidence" value="ECO:0007669"/>
    <property type="project" value="TreeGrafter"/>
</dbReference>
<dbReference type="PANTHER" id="PTHR46494:SF1">
    <property type="entry name" value="CORA FAMILY METAL ION TRANSPORTER (EUROFUNG)"/>
    <property type="match status" value="1"/>
</dbReference>
<evidence type="ECO:0000256" key="5">
    <source>
        <dbReference type="ARBA" id="ARBA00022692"/>
    </source>
</evidence>
<dbReference type="InterPro" id="IPR045863">
    <property type="entry name" value="CorA_TM1_TM2"/>
</dbReference>
<comment type="function">
    <text evidence="11">Mediates influx of magnesium ions. Alternates between open and closed states. Activated by low cytoplasmic Mg(2+) levels. Inactive when cytoplasmic Mg(2+) levels are high.</text>
</comment>
<evidence type="ECO:0000256" key="11">
    <source>
        <dbReference type="ARBA" id="ARBA00045497"/>
    </source>
</evidence>
<dbReference type="Pfam" id="PF01544">
    <property type="entry name" value="CorA"/>
    <property type="match status" value="1"/>
</dbReference>
<keyword evidence="3 12" id="KW-0813">Transport</keyword>
<sequence>MVEKPAKYLRRKLGALRSKRGDPAQPGNSPGELHHTPEAPPPTLKLIAYNLTEHVEQELDDVEQVLEYLGKFSVVWLDVRGVEDANLLKRIGEIFSFGALSLEDVQEIQHRAKVDFFENCVQLQLKMPRWTDQLSADQISLFVGRGFVVTFQTDDAAADYFEPIRSRVRRGRPLMRSHGADYLGYAIIDRVVDAGFPVVEEFEKIYYEIEVEVIEPSNSNLLMRIHAMNCQLWEMKRLIAPHRDILEALRRRPESLFTEAVQPYLKDCLDHAIQISESVESYHSLGNQLIDFSLSLASQRQNEITKVLTIIATIFIPLTFIAGVYGMNFNPSSSPWNMPELDWPYAYPATLLAMALIAVGLVVYFWRKGWIGTNS</sequence>
<dbReference type="SUPFAM" id="SSF143865">
    <property type="entry name" value="CorA soluble domain-like"/>
    <property type="match status" value="1"/>
</dbReference>
<dbReference type="CDD" id="cd12828">
    <property type="entry name" value="TmCorA-like_1"/>
    <property type="match status" value="1"/>
</dbReference>
<protein>
    <recommendedName>
        <fullName evidence="12">Magnesium transport protein CorA</fullName>
    </recommendedName>
</protein>
<evidence type="ECO:0000256" key="8">
    <source>
        <dbReference type="ARBA" id="ARBA00023065"/>
    </source>
</evidence>
<gene>
    <name evidence="12 13" type="primary">corA</name>
    <name evidence="13" type="ORF">DN745_08520</name>
</gene>
<feature type="transmembrane region" description="Helical" evidence="12">
    <location>
        <begin position="345"/>
        <end position="366"/>
    </location>
</feature>
<keyword evidence="8 12" id="KW-0406">Ion transport</keyword>
<evidence type="ECO:0000256" key="4">
    <source>
        <dbReference type="ARBA" id="ARBA00022475"/>
    </source>
</evidence>
<dbReference type="PANTHER" id="PTHR46494">
    <property type="entry name" value="CORA FAMILY METAL ION TRANSPORTER (EUROFUNG)"/>
    <property type="match status" value="1"/>
</dbReference>
<evidence type="ECO:0000256" key="12">
    <source>
        <dbReference type="RuleBase" id="RU362010"/>
    </source>
</evidence>
<evidence type="ECO:0000313" key="14">
    <source>
        <dbReference type="Proteomes" id="UP000249799"/>
    </source>
</evidence>
<dbReference type="AlphaFoldDB" id="A0A2Z4FKU5"/>
<name>A0A2Z4FKU5_9DELT</name>
<comment type="catalytic activity">
    <reaction evidence="10">
        <text>Mg(2+)(in) = Mg(2+)(out)</text>
        <dbReference type="Rhea" id="RHEA:29827"/>
        <dbReference type="ChEBI" id="CHEBI:18420"/>
    </reaction>
</comment>
<dbReference type="Gene3D" id="1.20.58.340">
    <property type="entry name" value="Magnesium transport protein CorA, transmembrane region"/>
    <property type="match status" value="2"/>
</dbReference>
<evidence type="ECO:0000256" key="7">
    <source>
        <dbReference type="ARBA" id="ARBA00022989"/>
    </source>
</evidence>
<dbReference type="FunFam" id="1.20.58.340:FF:000004">
    <property type="entry name" value="Magnesium transport protein CorA"/>
    <property type="match status" value="1"/>
</dbReference>
<comment type="subcellular location">
    <subcellularLocation>
        <location evidence="1">Cell membrane</location>
        <topology evidence="1">Multi-pass membrane protein</topology>
    </subcellularLocation>
    <subcellularLocation>
        <location evidence="12">Membrane</location>
        <topology evidence="12">Multi-pass membrane protein</topology>
    </subcellularLocation>
</comment>
<dbReference type="InterPro" id="IPR045861">
    <property type="entry name" value="CorA_cytoplasmic_dom"/>
</dbReference>
<dbReference type="RefSeq" id="WP_111333843.1">
    <property type="nucleotide sequence ID" value="NZ_CP030032.1"/>
</dbReference>
<evidence type="ECO:0000313" key="13">
    <source>
        <dbReference type="EMBL" id="AWV89376.1"/>
    </source>
</evidence>
<dbReference type="Gene3D" id="3.30.460.20">
    <property type="entry name" value="CorA soluble domain-like"/>
    <property type="match status" value="1"/>
</dbReference>
<dbReference type="OrthoDB" id="9803416at2"/>
<dbReference type="EMBL" id="CP030032">
    <property type="protein sequence ID" value="AWV89376.1"/>
    <property type="molecule type" value="Genomic_DNA"/>
</dbReference>
<keyword evidence="4 12" id="KW-1003">Cell membrane</keyword>
<keyword evidence="7 12" id="KW-1133">Transmembrane helix</keyword>
<organism evidence="13 14">
    <name type="scientific">Bradymonas sediminis</name>
    <dbReference type="NCBI Taxonomy" id="1548548"/>
    <lineage>
        <taxon>Bacteria</taxon>
        <taxon>Deltaproteobacteria</taxon>
        <taxon>Bradymonadales</taxon>
        <taxon>Bradymonadaceae</taxon>
        <taxon>Bradymonas</taxon>
    </lineage>
</organism>
<dbReference type="KEGG" id="bsed:DN745_08520"/>
<dbReference type="GO" id="GO:0005886">
    <property type="term" value="C:plasma membrane"/>
    <property type="evidence" value="ECO:0007669"/>
    <property type="project" value="UniProtKB-SubCell"/>
</dbReference>
<reference evidence="13 14" key="1">
    <citation type="submission" date="2018-06" db="EMBL/GenBank/DDBJ databases">
        <title>Lujinxingia sediminis gen. nov. sp. nov., a new facultative anaerobic member of the class Deltaproteobacteria, and proposal of Lujinxingaceae fam. nov.</title>
        <authorList>
            <person name="Guo L.-Y."/>
            <person name="Li C.-M."/>
            <person name="Wang S."/>
            <person name="Du Z.-J."/>
        </authorList>
    </citation>
    <scope>NUCLEOTIDE SEQUENCE [LARGE SCALE GENOMIC DNA]</scope>
    <source>
        <strain evidence="13 14">FA350</strain>
    </source>
</reference>
<proteinExistence type="inferred from homology"/>
<comment type="similarity">
    <text evidence="2 12">Belongs to the CorA metal ion transporter (MIT) (TC 1.A.35) family.</text>
</comment>
<feature type="transmembrane region" description="Helical" evidence="12">
    <location>
        <begin position="307"/>
        <end position="325"/>
    </location>
</feature>
<dbReference type="GO" id="GO:0015095">
    <property type="term" value="F:magnesium ion transmembrane transporter activity"/>
    <property type="evidence" value="ECO:0007669"/>
    <property type="project" value="UniProtKB-UniRule"/>
</dbReference>
<dbReference type="Proteomes" id="UP000249799">
    <property type="component" value="Chromosome"/>
</dbReference>
<evidence type="ECO:0000256" key="3">
    <source>
        <dbReference type="ARBA" id="ARBA00022448"/>
    </source>
</evidence>
<evidence type="ECO:0000256" key="1">
    <source>
        <dbReference type="ARBA" id="ARBA00004651"/>
    </source>
</evidence>
<dbReference type="GO" id="GO:0015087">
    <property type="term" value="F:cobalt ion transmembrane transporter activity"/>
    <property type="evidence" value="ECO:0007669"/>
    <property type="project" value="UniProtKB-UniRule"/>
</dbReference>
<evidence type="ECO:0000256" key="9">
    <source>
        <dbReference type="ARBA" id="ARBA00023136"/>
    </source>
</evidence>
<dbReference type="InterPro" id="IPR002523">
    <property type="entry name" value="MgTranspt_CorA/ZnTranspt_ZntB"/>
</dbReference>
<keyword evidence="9 12" id="KW-0472">Membrane</keyword>
<dbReference type="SUPFAM" id="SSF144083">
    <property type="entry name" value="Magnesium transport protein CorA, transmembrane region"/>
    <property type="match status" value="1"/>
</dbReference>
<evidence type="ECO:0000256" key="6">
    <source>
        <dbReference type="ARBA" id="ARBA00022842"/>
    </source>
</evidence>
<dbReference type="NCBIfam" id="TIGR00383">
    <property type="entry name" value="corA"/>
    <property type="match status" value="1"/>
</dbReference>
<dbReference type="InterPro" id="IPR004488">
    <property type="entry name" value="Mg/Co-transport_prot_CorA"/>
</dbReference>
<evidence type="ECO:0000256" key="10">
    <source>
        <dbReference type="ARBA" id="ARBA00034269"/>
    </source>
</evidence>
<keyword evidence="14" id="KW-1185">Reference proteome</keyword>
<keyword evidence="5 12" id="KW-0812">Transmembrane</keyword>